<feature type="region of interest" description="Disordered" evidence="2">
    <location>
        <begin position="384"/>
        <end position="438"/>
    </location>
</feature>
<evidence type="ECO:0000313" key="3">
    <source>
        <dbReference type="EMBL" id="KAL0634566.1"/>
    </source>
</evidence>
<gene>
    <name evidence="3" type="ORF">Q9L58_006525</name>
</gene>
<protein>
    <recommendedName>
        <fullName evidence="5">HNH nuclease domain-containing protein</fullName>
    </recommendedName>
</protein>
<feature type="compositionally biased region" description="Acidic residues" evidence="2">
    <location>
        <begin position="542"/>
        <end position="554"/>
    </location>
</feature>
<accession>A0ABR3GF11</accession>
<evidence type="ECO:0000256" key="1">
    <source>
        <dbReference type="SAM" id="Coils"/>
    </source>
</evidence>
<proteinExistence type="predicted"/>
<feature type="region of interest" description="Disordered" evidence="2">
    <location>
        <begin position="542"/>
        <end position="563"/>
    </location>
</feature>
<evidence type="ECO:0000256" key="2">
    <source>
        <dbReference type="SAM" id="MobiDB-lite"/>
    </source>
</evidence>
<keyword evidence="1" id="KW-0175">Coiled coil</keyword>
<comment type="caution">
    <text evidence="3">The sequence shown here is derived from an EMBL/GenBank/DDBJ whole genome shotgun (WGS) entry which is preliminary data.</text>
</comment>
<feature type="region of interest" description="Disordered" evidence="2">
    <location>
        <begin position="1"/>
        <end position="26"/>
    </location>
</feature>
<organism evidence="3 4">
    <name type="scientific">Discina gigas</name>
    <dbReference type="NCBI Taxonomy" id="1032678"/>
    <lineage>
        <taxon>Eukaryota</taxon>
        <taxon>Fungi</taxon>
        <taxon>Dikarya</taxon>
        <taxon>Ascomycota</taxon>
        <taxon>Pezizomycotina</taxon>
        <taxon>Pezizomycetes</taxon>
        <taxon>Pezizales</taxon>
        <taxon>Discinaceae</taxon>
        <taxon>Discina</taxon>
    </lineage>
</organism>
<evidence type="ECO:0008006" key="5">
    <source>
        <dbReference type="Google" id="ProtNLM"/>
    </source>
</evidence>
<sequence length="563" mass="62961">MSAERDSSTGQHPPPVQPDDNQEVTTSSNNIFYRNPLHNSQVEQFIWGCGGLTYSERIIITGVLQNIPRPIFNTPQPHNPANPCTTQIVSRIVRLSITNLKVLARFFYAALTEAREWGTSYLGMGGCDQDGSPVTSAESPLEIYRTLFADLGIAMSPTITKHPAPVQGADRMRSTLARQLNSCPITQKAETDVELTQILPISLRSLHSDAETPLWMFLGICLGPAARDQLFALIDTDEAKQSTINCVIMRSDFSLMYNTGLFHFAPLVHSFNASTCRHYDVCFYWWGPDWQIDSFLVPTPENPEDQVAIASIDPDTNQLVLEHVRNGPPRTIESGDEFRLFTNDPVNYPLPHPIMFRLHGMIWRMMASTGIADWRTTNNRRYSDFTGGNMDDEGSGEEAAGNGRRDDYIGGGYNRQESGGSSGFSTEDQPSSYNGNSYNAAGAQEEVASQTLCTQSKTAAIGREWARQISMGDITFGAQHLAYLDVQLSRIAARHEEEAQELEKERTDKEMKCQERIVIVEGDGDEQHMGYQARVEEWLMNDEEGPQENVEEVEENGHPAYRM</sequence>
<dbReference type="EMBL" id="JBBBZM010000091">
    <property type="protein sequence ID" value="KAL0634566.1"/>
    <property type="molecule type" value="Genomic_DNA"/>
</dbReference>
<feature type="compositionally biased region" description="Polar residues" evidence="2">
    <location>
        <begin position="415"/>
        <end position="438"/>
    </location>
</feature>
<reference evidence="3 4" key="1">
    <citation type="submission" date="2024-02" db="EMBL/GenBank/DDBJ databases">
        <title>Discinaceae phylogenomics.</title>
        <authorList>
            <person name="Dirks A.C."/>
            <person name="James T.Y."/>
        </authorList>
    </citation>
    <scope>NUCLEOTIDE SEQUENCE [LARGE SCALE GENOMIC DNA]</scope>
    <source>
        <strain evidence="3 4">ACD0624</strain>
    </source>
</reference>
<feature type="coiled-coil region" evidence="1">
    <location>
        <begin position="485"/>
        <end position="512"/>
    </location>
</feature>
<keyword evidence="4" id="KW-1185">Reference proteome</keyword>
<evidence type="ECO:0000313" key="4">
    <source>
        <dbReference type="Proteomes" id="UP001447188"/>
    </source>
</evidence>
<name>A0ABR3GF11_9PEZI</name>
<dbReference type="Proteomes" id="UP001447188">
    <property type="component" value="Unassembled WGS sequence"/>
</dbReference>